<protein>
    <submittedName>
        <fullName evidence="1">Uncharacterized protein</fullName>
    </submittedName>
</protein>
<gene>
    <name evidence="1" type="ORF">PPAR1163_LOCUS16624</name>
</gene>
<dbReference type="AlphaFoldDB" id="A0A7S1U858"/>
<reference evidence="1" key="1">
    <citation type="submission" date="2021-01" db="EMBL/GenBank/DDBJ databases">
        <authorList>
            <person name="Corre E."/>
            <person name="Pelletier E."/>
            <person name="Niang G."/>
            <person name="Scheremetjew M."/>
            <person name="Finn R."/>
            <person name="Kale V."/>
            <person name="Holt S."/>
            <person name="Cochrane G."/>
            <person name="Meng A."/>
            <person name="Brown T."/>
            <person name="Cohen L."/>
        </authorList>
    </citation>
    <scope>NUCLEOTIDE SEQUENCE</scope>
    <source>
        <strain evidence="1">CCMP2877</strain>
    </source>
</reference>
<proteinExistence type="predicted"/>
<accession>A0A7S1U858</accession>
<sequence length="110" mass="11894">MPDITSNVSFDTVAREWRCKWSPDADKASLTALQDLLTSHLDAIKASGATVQRVVCGGCMDFKVIMSLPADDFGTWDAAGFTPEAEFLDAAKAIDGVTDVETQTYTLMPM</sequence>
<dbReference type="EMBL" id="HBGJ01026081">
    <property type="protein sequence ID" value="CAD9258252.1"/>
    <property type="molecule type" value="Transcribed_RNA"/>
</dbReference>
<organism evidence="1">
    <name type="scientific">Phaeomonas parva</name>
    <dbReference type="NCBI Taxonomy" id="124430"/>
    <lineage>
        <taxon>Eukaryota</taxon>
        <taxon>Sar</taxon>
        <taxon>Stramenopiles</taxon>
        <taxon>Ochrophyta</taxon>
        <taxon>Pinguiophyceae</taxon>
        <taxon>Pinguiochrysidales</taxon>
        <taxon>Pinguiochrysidaceae</taxon>
        <taxon>Phaeomonas</taxon>
    </lineage>
</organism>
<name>A0A7S1U858_9STRA</name>
<evidence type="ECO:0000313" key="1">
    <source>
        <dbReference type="EMBL" id="CAD9258252.1"/>
    </source>
</evidence>